<reference evidence="19" key="1">
    <citation type="submission" date="2016-06" db="UniProtKB">
        <authorList>
            <consortium name="WormBaseParasite"/>
        </authorList>
    </citation>
    <scope>IDENTIFICATION</scope>
</reference>
<keyword evidence="6" id="KW-0597">Phosphoprotein</keyword>
<gene>
    <name evidence="17" type="ORF">SBAD_LOCUS4928</name>
</gene>
<dbReference type="SUPFAM" id="SSF56112">
    <property type="entry name" value="Protein kinase-like (PK-like)"/>
    <property type="match status" value="1"/>
</dbReference>
<name>A0A183IMT2_9BILA</name>
<evidence type="ECO:0000313" key="19">
    <source>
        <dbReference type="WBParaSite" id="SBAD_0000512801-mRNA-1"/>
    </source>
</evidence>
<dbReference type="InterPro" id="IPR011009">
    <property type="entry name" value="Kinase-like_dom_sf"/>
</dbReference>
<evidence type="ECO:0000256" key="5">
    <source>
        <dbReference type="ARBA" id="ARBA00022527"/>
    </source>
</evidence>
<dbReference type="PANTHER" id="PTHR22988">
    <property type="entry name" value="MYOTONIC DYSTROPHY S/T KINASE-RELATED"/>
    <property type="match status" value="1"/>
</dbReference>
<dbReference type="PROSITE" id="PS50011">
    <property type="entry name" value="PROTEIN_KINASE_DOM"/>
    <property type="match status" value="1"/>
</dbReference>
<keyword evidence="8 13" id="KW-0547">Nucleotide-binding</keyword>
<sequence length="403" mass="47243">MHVSRRKRLEKQLEELDLSEEEKEKRRQQHGLKETEFLRLKRTRLCVGDFETLKVIGRGAFGEVRLVQKKDTGHMFAMKILRKLDMLEKEQVAHVRAERDILSEADCEWDVSNLYLVMEFLPGGDMMTLLMKKDTMTEEATQFYVAEAALAIHSIHKLGFIHRDIKPDNLLLDARGHIKLSDFGLCTGLKKAHRTEFYRDLSTALPKDFINRPYDSRRKAETWKRNRRALAYSTVGTPDYIAPEVFVQNGYTSSCDWWSLGVIMYEMLIGYPPFCSETPQETYRKVLCWQQTLIFPPEMPISPHAKNLIKRFCSEAEHRLGHNDDLEEIKRQPFFFSVDWEHIRDRPAPVRIDIKSIDDTSNFDEFPDADLKFAEQEISHGTKSFDDDLLFMNYTFKRFEGLT</sequence>
<evidence type="ECO:0000259" key="15">
    <source>
        <dbReference type="PROSITE" id="PS50011"/>
    </source>
</evidence>
<evidence type="ECO:0000256" key="2">
    <source>
        <dbReference type="ARBA" id="ARBA00009903"/>
    </source>
</evidence>
<dbReference type="InterPro" id="IPR050839">
    <property type="entry name" value="Rho-assoc_Ser/Thr_Kinase"/>
</dbReference>
<evidence type="ECO:0000256" key="10">
    <source>
        <dbReference type="ARBA" id="ARBA00022840"/>
    </source>
</evidence>
<dbReference type="InterPro" id="IPR000719">
    <property type="entry name" value="Prot_kinase_dom"/>
</dbReference>
<evidence type="ECO:0000256" key="6">
    <source>
        <dbReference type="ARBA" id="ARBA00022553"/>
    </source>
</evidence>
<keyword evidence="4" id="KW-0963">Cytoplasm</keyword>
<evidence type="ECO:0000259" key="16">
    <source>
        <dbReference type="PROSITE" id="PS51285"/>
    </source>
</evidence>
<evidence type="ECO:0000313" key="18">
    <source>
        <dbReference type="Proteomes" id="UP000270296"/>
    </source>
</evidence>
<dbReference type="PROSITE" id="PS00108">
    <property type="entry name" value="PROTEIN_KINASE_ST"/>
    <property type="match status" value="1"/>
</dbReference>
<dbReference type="InterPro" id="IPR000961">
    <property type="entry name" value="AGC-kinase_C"/>
</dbReference>
<dbReference type="Pfam" id="PF00069">
    <property type="entry name" value="Pkinase"/>
    <property type="match status" value="1"/>
</dbReference>
<comment type="subcellular location">
    <subcellularLocation>
        <location evidence="1">Cytoplasm</location>
    </subcellularLocation>
</comment>
<dbReference type="AlphaFoldDB" id="A0A183IMT2"/>
<dbReference type="Gene3D" id="1.10.510.10">
    <property type="entry name" value="Transferase(Phosphotransferase) domain 1"/>
    <property type="match status" value="2"/>
</dbReference>
<proteinExistence type="inferred from homology"/>
<keyword evidence="10 13" id="KW-0067">ATP-binding</keyword>
<dbReference type="InterPro" id="IPR017441">
    <property type="entry name" value="Protein_kinase_ATP_BS"/>
</dbReference>
<evidence type="ECO:0000256" key="1">
    <source>
        <dbReference type="ARBA" id="ARBA00004496"/>
    </source>
</evidence>
<evidence type="ECO:0000256" key="12">
    <source>
        <dbReference type="ARBA" id="ARBA00048679"/>
    </source>
</evidence>
<evidence type="ECO:0000256" key="9">
    <source>
        <dbReference type="ARBA" id="ARBA00022777"/>
    </source>
</evidence>
<dbReference type="InterPro" id="IPR008271">
    <property type="entry name" value="Ser/Thr_kinase_AS"/>
</dbReference>
<dbReference type="GO" id="GO:0071944">
    <property type="term" value="C:cell periphery"/>
    <property type="evidence" value="ECO:0007669"/>
    <property type="project" value="UniProtKB-ARBA"/>
</dbReference>
<dbReference type="PROSITE" id="PS00107">
    <property type="entry name" value="PROTEIN_KINASE_ATP"/>
    <property type="match status" value="1"/>
</dbReference>
<organism evidence="19">
    <name type="scientific">Soboliphyme baturini</name>
    <dbReference type="NCBI Taxonomy" id="241478"/>
    <lineage>
        <taxon>Eukaryota</taxon>
        <taxon>Metazoa</taxon>
        <taxon>Ecdysozoa</taxon>
        <taxon>Nematoda</taxon>
        <taxon>Enoplea</taxon>
        <taxon>Dorylaimia</taxon>
        <taxon>Dioctophymatida</taxon>
        <taxon>Dioctophymatoidea</taxon>
        <taxon>Soboliphymatidae</taxon>
        <taxon>Soboliphyme</taxon>
    </lineage>
</organism>
<evidence type="ECO:0000313" key="17">
    <source>
        <dbReference type="EMBL" id="VDP05743.1"/>
    </source>
</evidence>
<evidence type="ECO:0000256" key="7">
    <source>
        <dbReference type="ARBA" id="ARBA00022679"/>
    </source>
</evidence>
<dbReference type="GO" id="GO:0005524">
    <property type="term" value="F:ATP binding"/>
    <property type="evidence" value="ECO:0007669"/>
    <property type="project" value="UniProtKB-UniRule"/>
</dbReference>
<dbReference type="WBParaSite" id="SBAD_0000512801-mRNA-1">
    <property type="protein sequence ID" value="SBAD_0000512801-mRNA-1"/>
    <property type="gene ID" value="SBAD_0000512801"/>
</dbReference>
<dbReference type="GO" id="GO:0005737">
    <property type="term" value="C:cytoplasm"/>
    <property type="evidence" value="ECO:0007669"/>
    <property type="project" value="UniProtKB-SubCell"/>
</dbReference>
<evidence type="ECO:0000256" key="8">
    <source>
        <dbReference type="ARBA" id="ARBA00022741"/>
    </source>
</evidence>
<dbReference type="CDD" id="cd05599">
    <property type="entry name" value="STKc_NDR_like"/>
    <property type="match status" value="1"/>
</dbReference>
<dbReference type="Gene3D" id="3.30.200.20">
    <property type="entry name" value="Phosphorylase Kinase, domain 1"/>
    <property type="match status" value="2"/>
</dbReference>
<feature type="domain" description="Protein kinase" evidence="15">
    <location>
        <begin position="50"/>
        <end position="335"/>
    </location>
</feature>
<keyword evidence="18" id="KW-1185">Reference proteome</keyword>
<comment type="catalytic activity">
    <reaction evidence="11">
        <text>L-threonyl-[protein] + ATP = O-phospho-L-threonyl-[protein] + ADP + H(+)</text>
        <dbReference type="Rhea" id="RHEA:46608"/>
        <dbReference type="Rhea" id="RHEA-COMP:11060"/>
        <dbReference type="Rhea" id="RHEA-COMP:11605"/>
        <dbReference type="ChEBI" id="CHEBI:15378"/>
        <dbReference type="ChEBI" id="CHEBI:30013"/>
        <dbReference type="ChEBI" id="CHEBI:30616"/>
        <dbReference type="ChEBI" id="CHEBI:61977"/>
        <dbReference type="ChEBI" id="CHEBI:456216"/>
        <dbReference type="EC" id="2.7.11.1"/>
    </reaction>
</comment>
<dbReference type="FunFam" id="3.30.200.20:FF:000192">
    <property type="entry name" value="Serine/threonine-protein kinase cot-1"/>
    <property type="match status" value="1"/>
</dbReference>
<dbReference type="PANTHER" id="PTHR22988:SF76">
    <property type="entry name" value="CHROMOSOME UNDETERMINED SCAFFOLD_135, WHOLE GENOME SHOTGUN SEQUENCE"/>
    <property type="match status" value="1"/>
</dbReference>
<protein>
    <recommendedName>
        <fullName evidence="3">non-specific serine/threonine protein kinase</fullName>
        <ecNumber evidence="3">2.7.11.1</ecNumber>
    </recommendedName>
</protein>
<evidence type="ECO:0000256" key="4">
    <source>
        <dbReference type="ARBA" id="ARBA00022490"/>
    </source>
</evidence>
<reference evidence="17 18" key="2">
    <citation type="submission" date="2018-11" db="EMBL/GenBank/DDBJ databases">
        <authorList>
            <consortium name="Pathogen Informatics"/>
        </authorList>
    </citation>
    <scope>NUCLEOTIDE SEQUENCE [LARGE SCALE GENOMIC DNA]</scope>
</reference>
<evidence type="ECO:0000256" key="13">
    <source>
        <dbReference type="PROSITE-ProRule" id="PRU10141"/>
    </source>
</evidence>
<keyword evidence="7" id="KW-0808">Transferase</keyword>
<dbReference type="EMBL" id="UZAM01008634">
    <property type="protein sequence ID" value="VDP05743.1"/>
    <property type="molecule type" value="Genomic_DNA"/>
</dbReference>
<dbReference type="SMART" id="SM00220">
    <property type="entry name" value="S_TKc"/>
    <property type="match status" value="1"/>
</dbReference>
<dbReference type="FunFam" id="1.10.510.10:FF:000086">
    <property type="entry name" value="Non-specific serine/threonine protein kinase"/>
    <property type="match status" value="1"/>
</dbReference>
<keyword evidence="5 14" id="KW-0723">Serine/threonine-protein kinase</keyword>
<evidence type="ECO:0000256" key="3">
    <source>
        <dbReference type="ARBA" id="ARBA00012513"/>
    </source>
</evidence>
<feature type="binding site" evidence="13">
    <location>
        <position position="79"/>
    </location>
    <ligand>
        <name>ATP</name>
        <dbReference type="ChEBI" id="CHEBI:30616"/>
    </ligand>
</feature>
<comment type="similarity">
    <text evidence="2">Belongs to the protein kinase superfamily. AGC Ser/Thr protein kinase family.</text>
</comment>
<dbReference type="EC" id="2.7.11.1" evidence="3"/>
<accession>A0A183IMT2</accession>
<dbReference type="OrthoDB" id="3638488at2759"/>
<evidence type="ECO:0000256" key="14">
    <source>
        <dbReference type="RuleBase" id="RU000304"/>
    </source>
</evidence>
<dbReference type="GO" id="GO:0004674">
    <property type="term" value="F:protein serine/threonine kinase activity"/>
    <property type="evidence" value="ECO:0007669"/>
    <property type="project" value="UniProtKB-KW"/>
</dbReference>
<comment type="catalytic activity">
    <reaction evidence="12">
        <text>L-seryl-[protein] + ATP = O-phospho-L-seryl-[protein] + ADP + H(+)</text>
        <dbReference type="Rhea" id="RHEA:17989"/>
        <dbReference type="Rhea" id="RHEA-COMP:9863"/>
        <dbReference type="Rhea" id="RHEA-COMP:11604"/>
        <dbReference type="ChEBI" id="CHEBI:15378"/>
        <dbReference type="ChEBI" id="CHEBI:29999"/>
        <dbReference type="ChEBI" id="CHEBI:30616"/>
        <dbReference type="ChEBI" id="CHEBI:83421"/>
        <dbReference type="ChEBI" id="CHEBI:456216"/>
        <dbReference type="EC" id="2.7.11.1"/>
    </reaction>
</comment>
<keyword evidence="9" id="KW-0418">Kinase</keyword>
<evidence type="ECO:0000256" key="11">
    <source>
        <dbReference type="ARBA" id="ARBA00047899"/>
    </source>
</evidence>
<dbReference type="PROSITE" id="PS51285">
    <property type="entry name" value="AGC_KINASE_CTER"/>
    <property type="match status" value="1"/>
</dbReference>
<feature type="domain" description="AGC-kinase C-terminal" evidence="16">
    <location>
        <begin position="336"/>
        <end position="403"/>
    </location>
</feature>
<dbReference type="Proteomes" id="UP000270296">
    <property type="component" value="Unassembled WGS sequence"/>
</dbReference>
<dbReference type="FunFam" id="1.10.510.10:FF:000057">
    <property type="entry name" value="Non-specific serine/threonine protein kinase"/>
    <property type="match status" value="1"/>
</dbReference>